<feature type="compositionally biased region" description="Basic and acidic residues" evidence="1">
    <location>
        <begin position="153"/>
        <end position="163"/>
    </location>
</feature>
<dbReference type="GeneID" id="38779829"/>
<dbReference type="Proteomes" id="UP000287166">
    <property type="component" value="Unassembled WGS sequence"/>
</dbReference>
<dbReference type="AlphaFoldDB" id="A0A401GL91"/>
<evidence type="ECO:0000256" key="1">
    <source>
        <dbReference type="SAM" id="MobiDB-lite"/>
    </source>
</evidence>
<comment type="caution">
    <text evidence="2">The sequence shown here is derived from an EMBL/GenBank/DDBJ whole genome shotgun (WGS) entry which is preliminary data.</text>
</comment>
<keyword evidence="3" id="KW-1185">Reference proteome</keyword>
<name>A0A401GL91_9APHY</name>
<proteinExistence type="predicted"/>
<reference evidence="2 3" key="1">
    <citation type="journal article" date="2018" name="Sci. Rep.">
        <title>Genome sequence of the cauliflower mushroom Sparassis crispa (Hanabiratake) and its association with beneficial usage.</title>
        <authorList>
            <person name="Kiyama R."/>
            <person name="Furutani Y."/>
            <person name="Kawaguchi K."/>
            <person name="Nakanishi T."/>
        </authorList>
    </citation>
    <scope>NUCLEOTIDE SEQUENCE [LARGE SCALE GENOMIC DNA]</scope>
</reference>
<gene>
    <name evidence="2" type="ORF">SCP_0412990</name>
</gene>
<feature type="region of interest" description="Disordered" evidence="1">
    <location>
        <begin position="266"/>
        <end position="313"/>
    </location>
</feature>
<protein>
    <submittedName>
        <fullName evidence="2">Uncharacterized protein</fullName>
    </submittedName>
</protein>
<sequence>MIFGLLITEFFFLDSPIAIPKIPDIMLLMLPCTFPHHHHDLQLLQHLIHLSEQETLALLMHIPMRMIASTSDQFNGKIAKKAPHHSLDSWKSYYKRRANLVDTIFAKAQEYVNVIPTAEQGSKHVPAGSSPLTSSSNEDNDDSDSNLSSIPGDEPRTEDDARNMGETGGPYTDADLRIVAKFIALTSDWDERLRHEKWEPFQDKYPGRGYRSWAEFYRRQAPAIDRLVRKYKRRDQRNAAAKNATNPTIVEPAENQITMNPLKRKADLQPHGIDPSAVSAKRRHTAPNPGARQKPLNTSTGLTSQVASSKGKERAVEVEVDVIDLTILDEDFKEEDF</sequence>
<dbReference type="EMBL" id="BFAD01000004">
    <property type="protein sequence ID" value="GBE82912.1"/>
    <property type="molecule type" value="Genomic_DNA"/>
</dbReference>
<dbReference type="RefSeq" id="XP_027613825.1">
    <property type="nucleotide sequence ID" value="XM_027758024.1"/>
</dbReference>
<feature type="compositionally biased region" description="Polar residues" evidence="1">
    <location>
        <begin position="295"/>
        <end position="308"/>
    </location>
</feature>
<dbReference type="InParanoid" id="A0A401GL91"/>
<accession>A0A401GL91</accession>
<evidence type="ECO:0000313" key="3">
    <source>
        <dbReference type="Proteomes" id="UP000287166"/>
    </source>
</evidence>
<evidence type="ECO:0000313" key="2">
    <source>
        <dbReference type="EMBL" id="GBE82912.1"/>
    </source>
</evidence>
<organism evidence="2 3">
    <name type="scientific">Sparassis crispa</name>
    <dbReference type="NCBI Taxonomy" id="139825"/>
    <lineage>
        <taxon>Eukaryota</taxon>
        <taxon>Fungi</taxon>
        <taxon>Dikarya</taxon>
        <taxon>Basidiomycota</taxon>
        <taxon>Agaricomycotina</taxon>
        <taxon>Agaricomycetes</taxon>
        <taxon>Polyporales</taxon>
        <taxon>Sparassidaceae</taxon>
        <taxon>Sparassis</taxon>
    </lineage>
</organism>
<dbReference type="STRING" id="139825.A0A401GL91"/>
<feature type="region of interest" description="Disordered" evidence="1">
    <location>
        <begin position="121"/>
        <end position="170"/>
    </location>
</feature>
<dbReference type="OrthoDB" id="3194584at2759"/>